<dbReference type="PANTHER" id="PTHR43053">
    <property type="entry name" value="GLYCOSIDASE FAMILY 31"/>
    <property type="match status" value="1"/>
</dbReference>
<name>A0ABQ6FKI8_9CHLR</name>
<dbReference type="SUPFAM" id="SSF51445">
    <property type="entry name" value="(Trans)glycosidases"/>
    <property type="match status" value="1"/>
</dbReference>
<reference evidence="3 4" key="1">
    <citation type="submission" date="2023-02" db="EMBL/GenBank/DDBJ databases">
        <title>Dictyobacter halimunensis sp. nov., a new member of the class Ktedonobacteria from forest soil in a geothermal area.</title>
        <authorList>
            <person name="Rachmania M.K."/>
            <person name="Ningsih F."/>
            <person name="Sakai Y."/>
            <person name="Yabe S."/>
            <person name="Yokota A."/>
            <person name="Sjamsuridzal W."/>
        </authorList>
    </citation>
    <scope>NUCLEOTIDE SEQUENCE [LARGE SCALE GENOMIC DNA]</scope>
    <source>
        <strain evidence="3 4">S3.2.2.5</strain>
    </source>
</reference>
<evidence type="ECO:0000313" key="4">
    <source>
        <dbReference type="Proteomes" id="UP001344906"/>
    </source>
</evidence>
<dbReference type="InterPro" id="IPR002252">
    <property type="entry name" value="Glyco_hydro_36"/>
</dbReference>
<evidence type="ECO:0008006" key="5">
    <source>
        <dbReference type="Google" id="ProtNLM"/>
    </source>
</evidence>
<keyword evidence="4" id="KW-1185">Reference proteome</keyword>
<evidence type="ECO:0000256" key="1">
    <source>
        <dbReference type="ARBA" id="ARBA00022801"/>
    </source>
</evidence>
<evidence type="ECO:0000256" key="2">
    <source>
        <dbReference type="ARBA" id="ARBA00023295"/>
    </source>
</evidence>
<organism evidence="3 4">
    <name type="scientific">Dictyobacter halimunensis</name>
    <dbReference type="NCBI Taxonomy" id="3026934"/>
    <lineage>
        <taxon>Bacteria</taxon>
        <taxon>Bacillati</taxon>
        <taxon>Chloroflexota</taxon>
        <taxon>Ktedonobacteria</taxon>
        <taxon>Ktedonobacterales</taxon>
        <taxon>Dictyobacteraceae</taxon>
        <taxon>Dictyobacter</taxon>
    </lineage>
</organism>
<sequence length="656" mass="73911">MADTPQNQAALALQMYLDTSASPLGSALQRAPMMNIGIDEGELATLPLVSEALTGSQRLRATHAQDLALTVDVEPDPARHALVWQMQMAQTGEQPGPRVHNFRPLHIALDGSLAPDLVIHTWRGGAQQSFFPPDAITPERHVLYPRTTAFYQDGTFTIGTHGGRSSDQYMPYMLITTADDSGGLWVALGWSGNWQARFVKPRGTSDLHLTIQIEPCDLRLPSGTTLQGPAMALGLYEGDAAVGYNALRSWLRSHMPALPSSDLSHFNTWTAMDANVDETRLLDAVEQVAGNGLHYFMLDAGWYPSPPNDFYSGVGNWRVDETKFPRGLEVVAERVRQRGMEMGLWFEPERAYHTTELATQHPEWLLRVPGREHALVNFALPDVRAYFRTFIADLVQRLGLRWLKWDFNIDPLPYWQQANDGGLAHLGHINGLWETFDWLRSTFPELTIENCASGGNRLDWALFSRAHVNFANDQYTNPDCIRRILGRMGTFLPTERLNMIYGPFQRREYDDAAWQVLEGSSFGVSEPIDNWTGQFRTSLRHHLALHRATDAYRSGHFYQLTPDTDDLCAWEGWQLHDPETGSGVLALWRSASPEEQVSLHVREIDETRSYRITDLYHQSGSQTVRGQQLIHGLTVGLARDAATLWTYHLVDGEENQ</sequence>
<dbReference type="PANTHER" id="PTHR43053:SF3">
    <property type="entry name" value="ALPHA-GALACTOSIDASE C-RELATED"/>
    <property type="match status" value="1"/>
</dbReference>
<dbReference type="Pfam" id="PF02065">
    <property type="entry name" value="Melibiase"/>
    <property type="match status" value="1"/>
</dbReference>
<keyword evidence="2" id="KW-0326">Glycosidase</keyword>
<dbReference type="PRINTS" id="PR00743">
    <property type="entry name" value="GLHYDRLASE36"/>
</dbReference>
<keyword evidence="1" id="KW-0378">Hydrolase</keyword>
<accession>A0ABQ6FKI8</accession>
<dbReference type="EMBL" id="BSRI01000001">
    <property type="protein sequence ID" value="GLV54188.1"/>
    <property type="molecule type" value="Genomic_DNA"/>
</dbReference>
<protein>
    <recommendedName>
        <fullName evidence="5">Alpha-galactosidase</fullName>
    </recommendedName>
</protein>
<dbReference type="Proteomes" id="UP001344906">
    <property type="component" value="Unassembled WGS sequence"/>
</dbReference>
<dbReference type="InterPro" id="IPR050985">
    <property type="entry name" value="Alpha-glycosidase_related"/>
</dbReference>
<dbReference type="InterPro" id="IPR038417">
    <property type="entry name" value="Alpga-gal_N_sf"/>
</dbReference>
<dbReference type="Gene3D" id="3.20.20.70">
    <property type="entry name" value="Aldolase class I"/>
    <property type="match status" value="1"/>
</dbReference>
<dbReference type="InterPro" id="IPR013785">
    <property type="entry name" value="Aldolase_TIM"/>
</dbReference>
<dbReference type="Gene3D" id="2.70.98.60">
    <property type="entry name" value="alpha-galactosidase from lactobacil brevis"/>
    <property type="match status" value="1"/>
</dbReference>
<dbReference type="CDD" id="cd14791">
    <property type="entry name" value="GH36"/>
    <property type="match status" value="1"/>
</dbReference>
<proteinExistence type="predicted"/>
<comment type="caution">
    <text evidence="3">The sequence shown here is derived from an EMBL/GenBank/DDBJ whole genome shotgun (WGS) entry which is preliminary data.</text>
</comment>
<gene>
    <name evidence="3" type="ORF">KDH_10360</name>
</gene>
<dbReference type="RefSeq" id="WP_338247895.1">
    <property type="nucleotide sequence ID" value="NZ_BSRI01000001.1"/>
</dbReference>
<evidence type="ECO:0000313" key="3">
    <source>
        <dbReference type="EMBL" id="GLV54188.1"/>
    </source>
</evidence>
<dbReference type="InterPro" id="IPR017853">
    <property type="entry name" value="GH"/>
</dbReference>